<dbReference type="InterPro" id="IPR023631">
    <property type="entry name" value="Amidase_dom"/>
</dbReference>
<accession>A0ABQ2F3D8</accession>
<name>A0ABQ2F3D8_9DEIO</name>
<evidence type="ECO:0000313" key="3">
    <source>
        <dbReference type="Proteomes" id="UP000647587"/>
    </source>
</evidence>
<dbReference type="RefSeq" id="WP_189010781.1">
    <property type="nucleotide sequence ID" value="NZ_BMPP01000016.1"/>
</dbReference>
<dbReference type="EMBL" id="BMPP01000016">
    <property type="protein sequence ID" value="GGK36825.1"/>
    <property type="molecule type" value="Genomic_DNA"/>
</dbReference>
<dbReference type="SUPFAM" id="SSF75304">
    <property type="entry name" value="Amidase signature (AS) enzymes"/>
    <property type="match status" value="1"/>
</dbReference>
<dbReference type="PROSITE" id="PS00571">
    <property type="entry name" value="AMIDASES"/>
    <property type="match status" value="1"/>
</dbReference>
<dbReference type="Gene3D" id="3.90.1300.10">
    <property type="entry name" value="Amidase signature (AS) domain"/>
    <property type="match status" value="1"/>
</dbReference>
<evidence type="ECO:0000259" key="1">
    <source>
        <dbReference type="Pfam" id="PF01425"/>
    </source>
</evidence>
<evidence type="ECO:0000313" key="2">
    <source>
        <dbReference type="EMBL" id="GGK36825.1"/>
    </source>
</evidence>
<reference evidence="3" key="1">
    <citation type="journal article" date="2019" name="Int. J. Syst. Evol. Microbiol.">
        <title>The Global Catalogue of Microorganisms (GCM) 10K type strain sequencing project: providing services to taxonomists for standard genome sequencing and annotation.</title>
        <authorList>
            <consortium name="The Broad Institute Genomics Platform"/>
            <consortium name="The Broad Institute Genome Sequencing Center for Infectious Disease"/>
            <person name="Wu L."/>
            <person name="Ma J."/>
        </authorList>
    </citation>
    <scope>NUCLEOTIDE SEQUENCE [LARGE SCALE GENOMIC DNA]</scope>
    <source>
        <strain evidence="3">JCM 30331</strain>
    </source>
</reference>
<dbReference type="PANTHER" id="PTHR43372">
    <property type="entry name" value="FATTY-ACID AMIDE HYDROLASE"/>
    <property type="match status" value="1"/>
</dbReference>
<dbReference type="Proteomes" id="UP000647587">
    <property type="component" value="Unassembled WGS sequence"/>
</dbReference>
<protein>
    <submittedName>
        <fullName evidence="2">Amidase</fullName>
    </submittedName>
</protein>
<sequence length="461" mass="49043">MTASVPGPFVPAHQMLQALEQRDLSAVELLELHLARIERLNPALNAVVTLDVEQARRTARQADEARAQGVTLPLLGLPFTVKDVLETAGLRTTAGFLPLSDHLPAIDAPAVARLKAAGGVLIGKTNTPTLAMGAEPDNPIFGRTNNPWDARHSPGGSSGGEAAAVAAGLSPLGLGSDAGGSVRIPAHFCGIFALKPTEHRIPTTGHIPELPGMPRGLRHLATLGPLARSVDDLALALSVLAGPDGRQWEVPPVPIEPLPDVDRRQIRLTWSEDLGLPTDEATTTAIADVAARLSKQMMVRHEGPLTWSVTEANEVGMALFNAEVPRSAQPQSGEREVTMREYISLLDRRDRLIAQLETFFADVDVLMCPVVGTPAWTHRTPGTPVVMDGEEYPYWSTALAHCMPFNLTGHPVVVVPVTLTAQGLPIGVQLVGRRWGEARLLAVARHVAEVAGPVGSPPAFS</sequence>
<comment type="caution">
    <text evidence="2">The sequence shown here is derived from an EMBL/GenBank/DDBJ whole genome shotgun (WGS) entry which is preliminary data.</text>
</comment>
<dbReference type="Pfam" id="PF01425">
    <property type="entry name" value="Amidase"/>
    <property type="match status" value="2"/>
</dbReference>
<feature type="domain" description="Amidase" evidence="1">
    <location>
        <begin position="28"/>
        <end position="296"/>
    </location>
</feature>
<dbReference type="InterPro" id="IPR036928">
    <property type="entry name" value="AS_sf"/>
</dbReference>
<dbReference type="PANTHER" id="PTHR43372:SF4">
    <property type="entry name" value="FATTY-ACID AMIDE HYDROLASE 2"/>
    <property type="match status" value="1"/>
</dbReference>
<keyword evidence="3" id="KW-1185">Reference proteome</keyword>
<organism evidence="2 3">
    <name type="scientific">Deinococcus malanensis</name>
    <dbReference type="NCBI Taxonomy" id="1706855"/>
    <lineage>
        <taxon>Bacteria</taxon>
        <taxon>Thermotogati</taxon>
        <taxon>Deinococcota</taxon>
        <taxon>Deinococci</taxon>
        <taxon>Deinococcales</taxon>
        <taxon>Deinococcaceae</taxon>
        <taxon>Deinococcus</taxon>
    </lineage>
</organism>
<dbReference type="InterPro" id="IPR052739">
    <property type="entry name" value="FAAH2"/>
</dbReference>
<proteinExistence type="predicted"/>
<dbReference type="InterPro" id="IPR020556">
    <property type="entry name" value="Amidase_CS"/>
</dbReference>
<feature type="domain" description="Amidase" evidence="1">
    <location>
        <begin position="340"/>
        <end position="441"/>
    </location>
</feature>
<gene>
    <name evidence="2" type="ORF">GCM10008955_33330</name>
</gene>